<reference evidence="1 2" key="1">
    <citation type="submission" date="2018-08" db="EMBL/GenBank/DDBJ databases">
        <title>Genomic Encyclopedia of Archaeal and Bacterial Type Strains, Phase II (KMG-II): from individual species to whole genera.</title>
        <authorList>
            <person name="Goeker M."/>
        </authorList>
    </citation>
    <scope>NUCLEOTIDE SEQUENCE [LARGE SCALE GENOMIC DNA]</scope>
    <source>
        <strain evidence="1 2">DSM 17905</strain>
    </source>
</reference>
<name>A0A3D9UHF3_9GAMM</name>
<comment type="caution">
    <text evidence="1">The sequence shown here is derived from an EMBL/GenBank/DDBJ whole genome shotgun (WGS) entry which is preliminary data.</text>
</comment>
<evidence type="ECO:0000313" key="2">
    <source>
        <dbReference type="Proteomes" id="UP000256294"/>
    </source>
</evidence>
<proteinExistence type="predicted"/>
<gene>
    <name evidence="1" type="ORF">BDD26_3877</name>
</gene>
<dbReference type="AlphaFoldDB" id="A0A3D9UHF3"/>
<protein>
    <submittedName>
        <fullName evidence="1">Uncharacterized protein</fullName>
    </submittedName>
</protein>
<evidence type="ECO:0000313" key="1">
    <source>
        <dbReference type="EMBL" id="REF28908.1"/>
    </source>
</evidence>
<keyword evidence="2" id="KW-1185">Reference proteome</keyword>
<dbReference type="EMBL" id="QTUB01000001">
    <property type="protein sequence ID" value="REF28908.1"/>
    <property type="molecule type" value="Genomic_DNA"/>
</dbReference>
<accession>A0A3D9UHF3</accession>
<organism evidence="1 2">
    <name type="scientific">Xenorhabdus cabanillasii</name>
    <dbReference type="NCBI Taxonomy" id="351673"/>
    <lineage>
        <taxon>Bacteria</taxon>
        <taxon>Pseudomonadati</taxon>
        <taxon>Pseudomonadota</taxon>
        <taxon>Gammaproteobacteria</taxon>
        <taxon>Enterobacterales</taxon>
        <taxon>Morganellaceae</taxon>
        <taxon>Xenorhabdus</taxon>
    </lineage>
</organism>
<dbReference type="Proteomes" id="UP000256294">
    <property type="component" value="Unassembled WGS sequence"/>
</dbReference>
<sequence length="40" mass="4630">MINEILTRLGFIYHLIPLLQPSNRLSSNKAPLQHELINEC</sequence>